<gene>
    <name evidence="5" type="ORF">Aam_034_071</name>
</gene>
<dbReference type="Gene3D" id="3.40.640.10">
    <property type="entry name" value="Type I PLP-dependent aspartate aminotransferase-like (Major domain)"/>
    <property type="match status" value="1"/>
</dbReference>
<accession>A0A0D6PE29</accession>
<dbReference type="STRING" id="1120923.SAMN02746095_00856"/>
<protein>
    <submittedName>
        <fullName evidence="5">Aminotransferase</fullName>
    </submittedName>
</protein>
<dbReference type="InterPro" id="IPR011009">
    <property type="entry name" value="Kinase-like_dom_sf"/>
</dbReference>
<dbReference type="InterPro" id="IPR002575">
    <property type="entry name" value="Aminoglycoside_PTrfase"/>
</dbReference>
<evidence type="ECO:0000256" key="2">
    <source>
        <dbReference type="ARBA" id="ARBA00008954"/>
    </source>
</evidence>
<evidence type="ECO:0000259" key="4">
    <source>
        <dbReference type="Pfam" id="PF01636"/>
    </source>
</evidence>
<sequence length="771" mass="82759">MTDPTNLVALQTSPPAFTKEAAEQMAGEIFGVPGEARQLYGERDQNFRIKTADGPGIIFKILGPSELPEAVEFQIAALDHIKMMDASLPVPRVYRTADGAAYVYVKDAAGTPHMVRALGFQPGQVMDAITPTPGLLRDVGATLARLNQAMANFFHPGAGQKIVWDLRAIETMRPFASLIEPVEDRALVEAVLDRFLAFRPALAKLRHQPVHNDLHPGNMLVNEDASRVTGLLDFGDMIHGPLIFDLAVTAAETVGENLDPITYATHVIAGYDAVNTLEPAEFEALYEAIIARHALAATIMAWRKQNDPSGAEKLAALASIGIAAIQAYQAEGKEKVVARFRAASAAPLEVDSAALAARRFNVLGKGLELSYEQPVHLVYGQGVHLYAPDGTDYLDAYNNVPSVGHGNARVAEAISRQMRRLCANTRYLHENVVEYAERLTATLPDGLAHVLFVNSGSEANDAAYRIAKALTGKTGAIVMANAYHGITDVVAALSPYYGPFAQKQEDFIEVLESPDPFRGRFSGPEAGAAYARDVDRAIAALEARGHGVAMLLIDSAFVSNGIVDTPPGYFTAVAEKVRAAGGLVVGDEVQSGFGRMGETFWGFARHGVVPDMVTLGKPMANGHPTGALVTRPEILADFTRKIDFFSTFGGNPVSAAAALATLEVLQQEKLQQNARKTGEFLRNELAGLQVEFPLLADVRGAGLMVGVEIYEEGQPSQKLAKRIANGLRQARVLIGTEGPDGNVLKIRPPLPFATQDAARLVEALRGVLRGL</sequence>
<dbReference type="GO" id="GO:0030170">
    <property type="term" value="F:pyridoxal phosphate binding"/>
    <property type="evidence" value="ECO:0007669"/>
    <property type="project" value="InterPro"/>
</dbReference>
<keyword evidence="5" id="KW-0032">Aminotransferase</keyword>
<keyword evidence="5" id="KW-0808">Transferase</keyword>
<dbReference type="InterPro" id="IPR015421">
    <property type="entry name" value="PyrdxlP-dep_Trfase_major"/>
</dbReference>
<feature type="domain" description="Aminoglycoside phosphotransferase" evidence="4">
    <location>
        <begin position="42"/>
        <end position="267"/>
    </location>
</feature>
<dbReference type="RefSeq" id="WP_052948337.1">
    <property type="nucleotide sequence ID" value="NZ_BANC01000034.1"/>
</dbReference>
<dbReference type="InterPro" id="IPR015424">
    <property type="entry name" value="PyrdxlP-dep_Trfase"/>
</dbReference>
<name>A0A0D6PE29_9PROT</name>
<dbReference type="CDD" id="cd00610">
    <property type="entry name" value="OAT_like"/>
    <property type="match status" value="1"/>
</dbReference>
<comment type="similarity">
    <text evidence="2">Belongs to the class-III pyridoxal-phosphate-dependent aminotransferase family.</text>
</comment>
<dbReference type="PANTHER" id="PTHR45688:SF13">
    <property type="entry name" value="ALANINE--GLYOXYLATE AMINOTRANSFERASE 2-LIKE"/>
    <property type="match status" value="1"/>
</dbReference>
<dbReference type="InterPro" id="IPR005814">
    <property type="entry name" value="Aminotrans_3"/>
</dbReference>
<evidence type="ECO:0000256" key="1">
    <source>
        <dbReference type="ARBA" id="ARBA00001933"/>
    </source>
</evidence>
<dbReference type="SUPFAM" id="SSF53383">
    <property type="entry name" value="PLP-dependent transferases"/>
    <property type="match status" value="1"/>
</dbReference>
<evidence type="ECO:0000256" key="3">
    <source>
        <dbReference type="ARBA" id="ARBA00022898"/>
    </source>
</evidence>
<dbReference type="AlphaFoldDB" id="A0A0D6PE29"/>
<dbReference type="SUPFAM" id="SSF56112">
    <property type="entry name" value="Protein kinase-like (PK-like)"/>
    <property type="match status" value="1"/>
</dbReference>
<comment type="caution">
    <text evidence="5">The sequence shown here is derived from an EMBL/GenBank/DDBJ whole genome shotgun (WGS) entry which is preliminary data.</text>
</comment>
<proteinExistence type="inferred from homology"/>
<dbReference type="Pfam" id="PF01636">
    <property type="entry name" value="APH"/>
    <property type="match status" value="1"/>
</dbReference>
<dbReference type="PANTHER" id="PTHR45688">
    <property type="match status" value="1"/>
</dbReference>
<reference evidence="5 6" key="1">
    <citation type="submission" date="2012-11" db="EMBL/GenBank/DDBJ databases">
        <title>Whole genome sequence of Acidocella aminolytica 101 = DSM 11237.</title>
        <authorList>
            <person name="Azuma Y."/>
            <person name="Higashiura N."/>
            <person name="Hirakawa H."/>
            <person name="Matsushita K."/>
        </authorList>
    </citation>
    <scope>NUCLEOTIDE SEQUENCE [LARGE SCALE GENOMIC DNA]</scope>
    <source>
        <strain evidence="6">101 / DSM 11237</strain>
    </source>
</reference>
<dbReference type="PROSITE" id="PS00600">
    <property type="entry name" value="AA_TRANSFER_CLASS_3"/>
    <property type="match status" value="1"/>
</dbReference>
<keyword evidence="3" id="KW-0663">Pyridoxal phosphate</keyword>
<keyword evidence="6" id="KW-1185">Reference proteome</keyword>
<dbReference type="Gene3D" id="3.90.1200.10">
    <property type="match status" value="1"/>
</dbReference>
<dbReference type="OrthoDB" id="9801052at2"/>
<dbReference type="EMBL" id="BANC01000034">
    <property type="protein sequence ID" value="GAN79927.1"/>
    <property type="molecule type" value="Genomic_DNA"/>
</dbReference>
<dbReference type="InterPro" id="IPR015422">
    <property type="entry name" value="PyrdxlP-dep_Trfase_small"/>
</dbReference>
<comment type="cofactor">
    <cofactor evidence="1">
        <name>pyridoxal 5'-phosphate</name>
        <dbReference type="ChEBI" id="CHEBI:597326"/>
    </cofactor>
</comment>
<dbReference type="Proteomes" id="UP000032668">
    <property type="component" value="Unassembled WGS sequence"/>
</dbReference>
<evidence type="ECO:0000313" key="5">
    <source>
        <dbReference type="EMBL" id="GAN79927.1"/>
    </source>
</evidence>
<dbReference type="GO" id="GO:0008483">
    <property type="term" value="F:transaminase activity"/>
    <property type="evidence" value="ECO:0007669"/>
    <property type="project" value="UniProtKB-KW"/>
</dbReference>
<dbReference type="Gene3D" id="3.90.1150.10">
    <property type="entry name" value="Aspartate Aminotransferase, domain 1"/>
    <property type="match status" value="1"/>
</dbReference>
<evidence type="ECO:0000313" key="6">
    <source>
        <dbReference type="Proteomes" id="UP000032668"/>
    </source>
</evidence>
<organism evidence="5 6">
    <name type="scientific">Acidocella aminolytica 101 = DSM 11237</name>
    <dbReference type="NCBI Taxonomy" id="1120923"/>
    <lineage>
        <taxon>Bacteria</taxon>
        <taxon>Pseudomonadati</taxon>
        <taxon>Pseudomonadota</taxon>
        <taxon>Alphaproteobacteria</taxon>
        <taxon>Acetobacterales</taxon>
        <taxon>Acidocellaceae</taxon>
        <taxon>Acidocella</taxon>
    </lineage>
</organism>
<dbReference type="Pfam" id="PF00202">
    <property type="entry name" value="Aminotran_3"/>
    <property type="match status" value="1"/>
</dbReference>
<dbReference type="InterPro" id="IPR049704">
    <property type="entry name" value="Aminotrans_3_PPA_site"/>
</dbReference>